<keyword evidence="2" id="KW-0131">Cell cycle</keyword>
<dbReference type="InterPro" id="IPR003494">
    <property type="entry name" value="SHS2_FtsA"/>
</dbReference>
<comment type="caution">
    <text evidence="2">The sequence shown here is derived from an EMBL/GenBank/DDBJ whole genome shotgun (WGS) entry which is preliminary data.</text>
</comment>
<dbReference type="InterPro" id="IPR050696">
    <property type="entry name" value="FtsA/MreB"/>
</dbReference>
<sequence length="425" mass="46946">MRGLKSKKDCLLSLDIGTEFVKAIIFKVERNFLGDEKKKRGVVIGYGRCRQTPGNMFSGAVANIDGVALTCQKAIEEAARTAKTKPSRAVIGVAGEFVKGSTTSFSYQRPEPEKEIDLAELQNIIQKAQWKTYDKTRRALAGETCQSEIEIRLVNAMITDIRIDGYAVTNPLGFKGGEIFLSIFSVYAPLVHLRSLESIASKLRLDLISVAADSYALTKVSGFNPTAGAIFIDIGGGTTDVALVRQNRMDGIKSFALAGQAFTKRLAQIFGLGFDEAEDLKVKYGRKQLGRNVKRKISQILKNDVKIWFDGVELILEDFSQAEYFPPAILLCGGGSLLPGIKTVLKKEAVTRQWWEKFPFSQSPQVSFIKPGHIENIIDQTETLNGPENVIPLALASLTLEIATEEDKTLPSILRRVIRMMHNNN</sequence>
<dbReference type="GO" id="GO:0051301">
    <property type="term" value="P:cell division"/>
    <property type="evidence" value="ECO:0007669"/>
    <property type="project" value="UniProtKB-KW"/>
</dbReference>
<evidence type="ECO:0000313" key="3">
    <source>
        <dbReference type="Proteomes" id="UP000231673"/>
    </source>
</evidence>
<feature type="domain" description="SHS2" evidence="1">
    <location>
        <begin position="11"/>
        <end position="221"/>
    </location>
</feature>
<name>A0A2M7IE08_9BACT</name>
<keyword evidence="2" id="KW-0132">Cell division</keyword>
<dbReference type="EMBL" id="PFGW01000022">
    <property type="protein sequence ID" value="PIW74743.1"/>
    <property type="molecule type" value="Genomic_DNA"/>
</dbReference>
<dbReference type="Gene3D" id="3.30.420.40">
    <property type="match status" value="2"/>
</dbReference>
<dbReference type="SMART" id="SM00842">
    <property type="entry name" value="FtsA"/>
    <property type="match status" value="1"/>
</dbReference>
<dbReference type="PANTHER" id="PTHR32432">
    <property type="entry name" value="CELL DIVISION PROTEIN FTSA-RELATED"/>
    <property type="match status" value="1"/>
</dbReference>
<evidence type="ECO:0000313" key="2">
    <source>
        <dbReference type="EMBL" id="PIW74743.1"/>
    </source>
</evidence>
<organism evidence="2 3">
    <name type="scientific">Candidatus Portnoybacteria bacterium CG_4_8_14_3_um_filter_44_15</name>
    <dbReference type="NCBI Taxonomy" id="1974803"/>
    <lineage>
        <taxon>Bacteria</taxon>
        <taxon>Candidatus Portnoyibacteriota</taxon>
    </lineage>
</organism>
<protein>
    <submittedName>
        <fullName evidence="2">Cell division protein FtsA</fullName>
    </submittedName>
</protein>
<dbReference type="Pfam" id="PF14450">
    <property type="entry name" value="FtsA"/>
    <property type="match status" value="1"/>
</dbReference>
<proteinExistence type="predicted"/>
<dbReference type="Proteomes" id="UP000231673">
    <property type="component" value="Unassembled WGS sequence"/>
</dbReference>
<accession>A0A2M7IE08</accession>
<dbReference type="InterPro" id="IPR043129">
    <property type="entry name" value="ATPase_NBD"/>
</dbReference>
<reference evidence="3" key="1">
    <citation type="submission" date="2017-09" db="EMBL/GenBank/DDBJ databases">
        <title>Depth-based differentiation of microbial function through sediment-hosted aquifers and enrichment of novel symbionts in the deep terrestrial subsurface.</title>
        <authorList>
            <person name="Probst A.J."/>
            <person name="Ladd B."/>
            <person name="Jarett J.K."/>
            <person name="Geller-Mcgrath D.E."/>
            <person name="Sieber C.M.K."/>
            <person name="Emerson J.B."/>
            <person name="Anantharaman K."/>
            <person name="Thomas B.C."/>
            <person name="Malmstrom R."/>
            <person name="Stieglmeier M."/>
            <person name="Klingl A."/>
            <person name="Woyke T."/>
            <person name="Ryan C.M."/>
            <person name="Banfield J.F."/>
        </authorList>
    </citation>
    <scope>NUCLEOTIDE SEQUENCE [LARGE SCALE GENOMIC DNA]</scope>
</reference>
<evidence type="ECO:0000259" key="1">
    <source>
        <dbReference type="SMART" id="SM00842"/>
    </source>
</evidence>
<gene>
    <name evidence="2" type="ORF">CO003_01010</name>
</gene>
<dbReference type="AlphaFoldDB" id="A0A2M7IE08"/>
<dbReference type="SUPFAM" id="SSF53067">
    <property type="entry name" value="Actin-like ATPase domain"/>
    <property type="match status" value="2"/>
</dbReference>